<proteinExistence type="predicted"/>
<evidence type="ECO:0000313" key="4">
    <source>
        <dbReference type="Proteomes" id="UP000607559"/>
    </source>
</evidence>
<dbReference type="InterPro" id="IPR011041">
    <property type="entry name" value="Quinoprot_gluc/sorb_DH_b-prop"/>
</dbReference>
<dbReference type="NCBIfam" id="TIGR04183">
    <property type="entry name" value="Por_Secre_tail"/>
    <property type="match status" value="1"/>
</dbReference>
<keyword evidence="4" id="KW-1185">Reference proteome</keyword>
<dbReference type="PANTHER" id="PTHR19328">
    <property type="entry name" value="HEDGEHOG-INTERACTING PROTEIN"/>
    <property type="match status" value="1"/>
</dbReference>
<name>A0A8J2UGZ8_9BACT</name>
<dbReference type="InterPro" id="IPR012938">
    <property type="entry name" value="Glc/Sorbosone_DH"/>
</dbReference>
<reference evidence="3" key="1">
    <citation type="journal article" date="2014" name="Int. J. Syst. Evol. Microbiol.">
        <title>Complete genome sequence of Corynebacterium casei LMG S-19264T (=DSM 44701T), isolated from a smear-ripened cheese.</title>
        <authorList>
            <consortium name="US DOE Joint Genome Institute (JGI-PGF)"/>
            <person name="Walter F."/>
            <person name="Albersmeier A."/>
            <person name="Kalinowski J."/>
            <person name="Ruckert C."/>
        </authorList>
    </citation>
    <scope>NUCLEOTIDE SEQUENCE</scope>
    <source>
        <strain evidence="3">CGMCC 1.15448</strain>
    </source>
</reference>
<sequence length="605" mass="66120">MIINPYFGVRGNLKSNPMEISFKLLPRYLFLYLCLCASLNSKAQTTLTYYNQSFKLDTLYPASGSTGMSSPWEIVYGPDDSLWVTSSHDYKVYKIHPGNKGSRLLLDMNAYKDFTAASVTAWPQGGLMGLAIHPQFKSGKPWVYIAYVYHKISCGTSSGGNFCSYNTQIVRFNYANGKLTPMDTVITGLDGSNDHNSGRIRISPLVESDGKYHLYYTIGDMGAGQLANINRPEYAQDTTIIEGKTLRLNTEPDGTLPKAQQWIPGDNPFPQGAAASAKTPLYSFGHRNPQGLDFGSVDGGASYILYSSEHGDKSDDEVNIILPHTNYGWPKVAGLCDDNYTSTSGDSLYLAGKAVISETGFCDTTHTTLQEPMFSFYNWTRPQIKAINSLGNMNWPTIAPSSIRFYGAKGIPGWDYSLLITSLKDGLWRLKLKSDGLSIDSTVSPYDTLHYLVGYRLRAITYSPTGDTLFIGVDNSCCTLGKTGTIGNSVATPAPGFILRMISLTTLALPDSANGLPPPQPAGRQTAARTWPNPAHGVLNVSAPPGQQRPWLAQLYSVTGQLMRAEEHDVDQWAMDIHGLQPGVYVMRLINGAGAIALINKVLVE</sequence>
<dbReference type="AlphaFoldDB" id="A0A8J2UGZ8"/>
<evidence type="ECO:0000259" key="2">
    <source>
        <dbReference type="Pfam" id="PF18962"/>
    </source>
</evidence>
<dbReference type="SUPFAM" id="SSF50952">
    <property type="entry name" value="Soluble quinoprotein glucose dehydrogenase"/>
    <property type="match status" value="1"/>
</dbReference>
<comment type="caution">
    <text evidence="3">The sequence shown here is derived from an EMBL/GenBank/DDBJ whole genome shotgun (WGS) entry which is preliminary data.</text>
</comment>
<reference evidence="3" key="2">
    <citation type="submission" date="2020-09" db="EMBL/GenBank/DDBJ databases">
        <authorList>
            <person name="Sun Q."/>
            <person name="Zhou Y."/>
        </authorList>
    </citation>
    <scope>NUCLEOTIDE SEQUENCE</scope>
    <source>
        <strain evidence="3">CGMCC 1.15448</strain>
    </source>
</reference>
<feature type="domain" description="Glucose/Sorbosone dehydrogenase" evidence="1">
    <location>
        <begin position="69"/>
        <end position="341"/>
    </location>
</feature>
<gene>
    <name evidence="3" type="ORF">GCM10011511_42760</name>
</gene>
<dbReference type="EMBL" id="BMJC01000004">
    <property type="protein sequence ID" value="GGB14398.1"/>
    <property type="molecule type" value="Genomic_DNA"/>
</dbReference>
<feature type="domain" description="Secretion system C-terminal sorting" evidence="2">
    <location>
        <begin position="531"/>
        <end position="596"/>
    </location>
</feature>
<dbReference type="Proteomes" id="UP000607559">
    <property type="component" value="Unassembled WGS sequence"/>
</dbReference>
<dbReference type="PANTHER" id="PTHR19328:SF13">
    <property type="entry name" value="HIPL1 PROTEIN"/>
    <property type="match status" value="1"/>
</dbReference>
<accession>A0A8J2UGZ8</accession>
<dbReference type="Gene3D" id="2.120.10.30">
    <property type="entry name" value="TolB, C-terminal domain"/>
    <property type="match status" value="1"/>
</dbReference>
<evidence type="ECO:0000259" key="1">
    <source>
        <dbReference type="Pfam" id="PF07995"/>
    </source>
</evidence>
<protein>
    <submittedName>
        <fullName evidence="3">Uncharacterized protein</fullName>
    </submittedName>
</protein>
<dbReference type="InterPro" id="IPR026444">
    <property type="entry name" value="Secre_tail"/>
</dbReference>
<dbReference type="InterPro" id="IPR011042">
    <property type="entry name" value="6-blade_b-propeller_TolB-like"/>
</dbReference>
<evidence type="ECO:0000313" key="3">
    <source>
        <dbReference type="EMBL" id="GGB14398.1"/>
    </source>
</evidence>
<dbReference type="Pfam" id="PF07995">
    <property type="entry name" value="GSDH"/>
    <property type="match status" value="1"/>
</dbReference>
<dbReference type="Pfam" id="PF18962">
    <property type="entry name" value="Por_Secre_tail"/>
    <property type="match status" value="1"/>
</dbReference>
<organism evidence="3 4">
    <name type="scientific">Puia dinghuensis</name>
    <dbReference type="NCBI Taxonomy" id="1792502"/>
    <lineage>
        <taxon>Bacteria</taxon>
        <taxon>Pseudomonadati</taxon>
        <taxon>Bacteroidota</taxon>
        <taxon>Chitinophagia</taxon>
        <taxon>Chitinophagales</taxon>
        <taxon>Chitinophagaceae</taxon>
        <taxon>Puia</taxon>
    </lineage>
</organism>